<feature type="domain" description="ABC3 transporter permease C-terminal" evidence="7">
    <location>
        <begin position="65"/>
        <end position="176"/>
    </location>
</feature>
<accession>A0A1H7VVB8</accession>
<dbReference type="GO" id="GO:0005886">
    <property type="term" value="C:plasma membrane"/>
    <property type="evidence" value="ECO:0007669"/>
    <property type="project" value="UniProtKB-SubCell"/>
</dbReference>
<dbReference type="RefSeq" id="WP_072753798.1">
    <property type="nucleotide sequence ID" value="NZ_FOAW01000023.1"/>
</dbReference>
<dbReference type="Pfam" id="PF02687">
    <property type="entry name" value="FtsX"/>
    <property type="match status" value="1"/>
</dbReference>
<dbReference type="AlphaFoldDB" id="A0A1H7VVB8"/>
<keyword evidence="5 6" id="KW-0472">Membrane</keyword>
<keyword evidence="9" id="KW-1185">Reference proteome</keyword>
<evidence type="ECO:0000259" key="7">
    <source>
        <dbReference type="Pfam" id="PF02687"/>
    </source>
</evidence>
<evidence type="ECO:0000256" key="5">
    <source>
        <dbReference type="ARBA" id="ARBA00023136"/>
    </source>
</evidence>
<evidence type="ECO:0000313" key="8">
    <source>
        <dbReference type="EMBL" id="SEM13186.1"/>
    </source>
</evidence>
<evidence type="ECO:0000256" key="6">
    <source>
        <dbReference type="SAM" id="Phobius"/>
    </source>
</evidence>
<feature type="transmembrane region" description="Helical" evidence="6">
    <location>
        <begin position="106"/>
        <end position="131"/>
    </location>
</feature>
<feature type="transmembrane region" description="Helical" evidence="6">
    <location>
        <begin position="404"/>
        <end position="425"/>
    </location>
</feature>
<comment type="subcellular location">
    <subcellularLocation>
        <location evidence="1">Cell membrane</location>
        <topology evidence="1">Multi-pass membrane protein</topology>
    </subcellularLocation>
</comment>
<feature type="transmembrane region" description="Helical" evidence="6">
    <location>
        <begin position="374"/>
        <end position="398"/>
    </location>
</feature>
<evidence type="ECO:0000256" key="4">
    <source>
        <dbReference type="ARBA" id="ARBA00022989"/>
    </source>
</evidence>
<name>A0A1H7VVB8_9NOCA</name>
<sequence>MSATARVALLTVRGEGRKAISTYALPVTAFAASTALLLTVLGGYGAFDGRTGEPEAQMYLSLAGVASVLMVVPAVTLGLAAARLGARRRDERLAALRLIGATPRQIVALCSAESGAQGLVGALIGVVGYLAALPLVAQLRFQGRTFDLAELWVGALPLLGVVLGMTALAALTSMLGMRQVFVSPLGVAQGNPRPAPKALIAVLAVAVLIGWTAVGGAMPGVAAILVGLAVCFGVVALIGPFVISLLGRIMLARSRDAASLIAARRVLDNPKSVWRTVSGVTMAAFVAAGTSLLAAIGDGEGQELQPGQEFIFADMRTGVLFTLGATFALAAISSALTQVSTILDNRQVYRSLALAGTPVEVMDRARIRQVRTPVVVMALAGAGGALLFLFPLAGAVVLTTPMALVQLGVTLAAGIALVLASALVARPVMRRVLAD</sequence>
<feature type="transmembrane region" description="Helical" evidence="6">
    <location>
        <begin position="198"/>
        <end position="218"/>
    </location>
</feature>
<protein>
    <submittedName>
        <fullName evidence="8">FtsX-like permease family protein</fullName>
    </submittedName>
</protein>
<feature type="transmembrane region" description="Helical" evidence="6">
    <location>
        <begin position="272"/>
        <end position="297"/>
    </location>
</feature>
<feature type="transmembrane region" description="Helical" evidence="6">
    <location>
        <begin position="151"/>
        <end position="177"/>
    </location>
</feature>
<dbReference type="Proteomes" id="UP000198677">
    <property type="component" value="Unassembled WGS sequence"/>
</dbReference>
<feature type="transmembrane region" description="Helical" evidence="6">
    <location>
        <begin position="23"/>
        <end position="47"/>
    </location>
</feature>
<feature type="transmembrane region" description="Helical" evidence="6">
    <location>
        <begin position="59"/>
        <end position="85"/>
    </location>
</feature>
<evidence type="ECO:0000256" key="1">
    <source>
        <dbReference type="ARBA" id="ARBA00004651"/>
    </source>
</evidence>
<evidence type="ECO:0000256" key="3">
    <source>
        <dbReference type="ARBA" id="ARBA00022692"/>
    </source>
</evidence>
<feature type="transmembrane region" description="Helical" evidence="6">
    <location>
        <begin position="317"/>
        <end position="336"/>
    </location>
</feature>
<gene>
    <name evidence="8" type="ORF">SAMN05444583_12366</name>
</gene>
<evidence type="ECO:0000256" key="2">
    <source>
        <dbReference type="ARBA" id="ARBA00022475"/>
    </source>
</evidence>
<proteinExistence type="predicted"/>
<organism evidence="8 9">
    <name type="scientific">Rhodococcus maanshanensis</name>
    <dbReference type="NCBI Taxonomy" id="183556"/>
    <lineage>
        <taxon>Bacteria</taxon>
        <taxon>Bacillati</taxon>
        <taxon>Actinomycetota</taxon>
        <taxon>Actinomycetes</taxon>
        <taxon>Mycobacteriales</taxon>
        <taxon>Nocardiaceae</taxon>
        <taxon>Rhodococcus</taxon>
    </lineage>
</organism>
<feature type="transmembrane region" description="Helical" evidence="6">
    <location>
        <begin position="224"/>
        <end position="251"/>
    </location>
</feature>
<dbReference type="EMBL" id="FOAW01000023">
    <property type="protein sequence ID" value="SEM13186.1"/>
    <property type="molecule type" value="Genomic_DNA"/>
</dbReference>
<dbReference type="OrthoDB" id="5118998at2"/>
<keyword evidence="2" id="KW-1003">Cell membrane</keyword>
<reference evidence="9" key="1">
    <citation type="submission" date="2016-10" db="EMBL/GenBank/DDBJ databases">
        <authorList>
            <person name="Varghese N."/>
            <person name="Submissions S."/>
        </authorList>
    </citation>
    <scope>NUCLEOTIDE SEQUENCE [LARGE SCALE GENOMIC DNA]</scope>
    <source>
        <strain evidence="9">DSM 44675</strain>
    </source>
</reference>
<dbReference type="InterPro" id="IPR003838">
    <property type="entry name" value="ABC3_permease_C"/>
</dbReference>
<keyword evidence="4 6" id="KW-1133">Transmembrane helix</keyword>
<keyword evidence="3 6" id="KW-0812">Transmembrane</keyword>
<evidence type="ECO:0000313" key="9">
    <source>
        <dbReference type="Proteomes" id="UP000198677"/>
    </source>
</evidence>